<evidence type="ECO:0000259" key="2">
    <source>
        <dbReference type="PROSITE" id="PS51387"/>
    </source>
</evidence>
<dbReference type="Gene3D" id="1.10.45.10">
    <property type="entry name" value="Vanillyl-alcohol Oxidase, Chain A, domain 4"/>
    <property type="match status" value="1"/>
</dbReference>
<dbReference type="GO" id="GO:0050582">
    <property type="term" value="F:xylitol oxidase activity"/>
    <property type="evidence" value="ECO:0007669"/>
    <property type="project" value="UniProtKB-EC"/>
</dbReference>
<dbReference type="Gene3D" id="3.30.70.2520">
    <property type="match status" value="1"/>
</dbReference>
<reference evidence="3 4" key="1">
    <citation type="submission" date="2021-03" db="EMBL/GenBank/DDBJ databases">
        <title>Sequencing the genomes of 1000 actinobacteria strains.</title>
        <authorList>
            <person name="Klenk H.-P."/>
        </authorList>
    </citation>
    <scope>NUCLEOTIDE SEQUENCE [LARGE SCALE GENOMIC DNA]</scope>
    <source>
        <strain evidence="3 4">DSM 24221</strain>
    </source>
</reference>
<accession>A0ABS4ZFS7</accession>
<feature type="domain" description="FAD-binding PCMH-type" evidence="2">
    <location>
        <begin position="13"/>
        <end position="175"/>
    </location>
</feature>
<keyword evidence="1 3" id="KW-0560">Oxidoreductase</keyword>
<gene>
    <name evidence="3" type="ORF">JOF34_000474</name>
</gene>
<dbReference type="InterPro" id="IPR007173">
    <property type="entry name" value="ALO_C"/>
</dbReference>
<dbReference type="InterPro" id="IPR016166">
    <property type="entry name" value="FAD-bd_PCMH"/>
</dbReference>
<evidence type="ECO:0000256" key="1">
    <source>
        <dbReference type="ARBA" id="ARBA00023002"/>
    </source>
</evidence>
<dbReference type="EMBL" id="JAGIOL010000001">
    <property type="protein sequence ID" value="MBP2435888.1"/>
    <property type="molecule type" value="Genomic_DNA"/>
</dbReference>
<dbReference type="InterPro" id="IPR036318">
    <property type="entry name" value="FAD-bd_PCMH-like_sf"/>
</dbReference>
<organism evidence="3 4">
    <name type="scientific">Microbacterium amylolyticum</name>
    <dbReference type="NCBI Taxonomy" id="936337"/>
    <lineage>
        <taxon>Bacteria</taxon>
        <taxon>Bacillati</taxon>
        <taxon>Actinomycetota</taxon>
        <taxon>Actinomycetes</taxon>
        <taxon>Micrococcales</taxon>
        <taxon>Microbacteriaceae</taxon>
        <taxon>Microbacterium</taxon>
    </lineage>
</organism>
<dbReference type="InterPro" id="IPR010031">
    <property type="entry name" value="FAD_lactone_oxidase-like"/>
</dbReference>
<dbReference type="Proteomes" id="UP001519362">
    <property type="component" value="Unassembled WGS sequence"/>
</dbReference>
<name>A0ABS4ZFS7_9MICO</name>
<comment type="caution">
    <text evidence="3">The sequence shown here is derived from an EMBL/GenBank/DDBJ whole genome shotgun (WGS) entry which is preliminary data.</text>
</comment>
<evidence type="ECO:0000313" key="3">
    <source>
        <dbReference type="EMBL" id="MBP2435888.1"/>
    </source>
</evidence>
<dbReference type="Gene3D" id="3.30.43.10">
    <property type="entry name" value="Uridine Diphospho-n-acetylenolpyruvylglucosamine Reductase, domain 2"/>
    <property type="match status" value="1"/>
</dbReference>
<dbReference type="PANTHER" id="PTHR43762:SF1">
    <property type="entry name" value="D-ARABINONO-1,4-LACTONE OXIDASE"/>
    <property type="match status" value="1"/>
</dbReference>
<dbReference type="Pfam" id="PF04030">
    <property type="entry name" value="ALO"/>
    <property type="match status" value="1"/>
</dbReference>
<dbReference type="InterPro" id="IPR016169">
    <property type="entry name" value="FAD-bd_PCMH_sub2"/>
</dbReference>
<protein>
    <submittedName>
        <fullName evidence="3">Xylitol oxidase</fullName>
        <ecNumber evidence="3">1.1.3.41</ecNumber>
    </submittedName>
</protein>
<dbReference type="Gene3D" id="3.30.465.10">
    <property type="match status" value="1"/>
</dbReference>
<dbReference type="RefSeq" id="WP_165131599.1">
    <property type="nucleotide sequence ID" value="NZ_CP049253.1"/>
</dbReference>
<proteinExistence type="predicted"/>
<dbReference type="EC" id="1.1.3.41" evidence="3"/>
<dbReference type="PIRSF" id="PIRSF000136">
    <property type="entry name" value="LGO_GLO"/>
    <property type="match status" value="1"/>
</dbReference>
<dbReference type="InterPro" id="IPR016171">
    <property type="entry name" value="Vanillyl_alc_oxidase_C-sub2"/>
</dbReference>
<dbReference type="Gene3D" id="3.30.70.2530">
    <property type="match status" value="1"/>
</dbReference>
<dbReference type="PROSITE" id="PS51387">
    <property type="entry name" value="FAD_PCMH"/>
    <property type="match status" value="1"/>
</dbReference>
<dbReference type="InterPro" id="IPR016167">
    <property type="entry name" value="FAD-bd_PCMH_sub1"/>
</dbReference>
<keyword evidence="4" id="KW-1185">Reference proteome</keyword>
<evidence type="ECO:0000313" key="4">
    <source>
        <dbReference type="Proteomes" id="UP001519362"/>
    </source>
</evidence>
<dbReference type="InterPro" id="IPR006094">
    <property type="entry name" value="Oxid_FAD_bind_N"/>
</dbReference>
<dbReference type="Pfam" id="PF01565">
    <property type="entry name" value="FAD_binding_4"/>
    <property type="match status" value="1"/>
</dbReference>
<dbReference type="PANTHER" id="PTHR43762">
    <property type="entry name" value="L-GULONOLACTONE OXIDASE"/>
    <property type="match status" value="1"/>
</dbReference>
<sequence>MTTTDERNWAGNLVYRAERLAAPKTQEELSAVLAEARRASVIGTRHCFNDIADTTGTLISLAEMPREIDVVGDAVRVSAGTRYGDIAPQLQRAGRALGNLASLPHISVAGAVATGTHGSGDRIANLSAAVRAMTLVTADGDVRELRRGDDDFPGAVVHLGALGVVTHLELDTEPDYEVAQRVFDAPRWADVLARFDEVTALGDSVSIFTAFESTDVARQLWVKRRVPHGEIDTALIERIGARPADGPRHPIPGVFPDACSEQNDVPGPWFERLPHFRLAFTPSVGEELQSEYLLPRERAAEAIDALQTLSSSIAPLLHVCEIRTMKADDLWLSPAHGRDSVGIHFTWHRDEPAVRELLPRIEAIVAPLGARPHWGKIFTMPGDEVRSRYDRWEDFRELQQRLDPRGIFRNAYLERVGL</sequence>
<dbReference type="SUPFAM" id="SSF56176">
    <property type="entry name" value="FAD-binding/transporter-associated domain-like"/>
    <property type="match status" value="1"/>
</dbReference>